<evidence type="ECO:0000313" key="1">
    <source>
        <dbReference type="EMBL" id="KAJ8686499.1"/>
    </source>
</evidence>
<reference evidence="1" key="1">
    <citation type="submission" date="2023-04" db="EMBL/GenBank/DDBJ databases">
        <title>A chromosome-level genome assembly of the parasitoid wasp Eretmocerus hayati.</title>
        <authorList>
            <person name="Zhong Y."/>
            <person name="Liu S."/>
            <person name="Liu Y."/>
        </authorList>
    </citation>
    <scope>NUCLEOTIDE SEQUENCE</scope>
    <source>
        <strain evidence="1">ZJU_SS_LIU_2023</strain>
    </source>
</reference>
<gene>
    <name evidence="1" type="ORF">QAD02_022293</name>
</gene>
<dbReference type="EMBL" id="CM056741">
    <property type="protein sequence ID" value="KAJ8686499.1"/>
    <property type="molecule type" value="Genomic_DNA"/>
</dbReference>
<protein>
    <submittedName>
        <fullName evidence="1">Uncharacterized protein</fullName>
    </submittedName>
</protein>
<proteinExistence type="predicted"/>
<accession>A0ACC2PSD0</accession>
<dbReference type="Proteomes" id="UP001239111">
    <property type="component" value="Chromosome 1"/>
</dbReference>
<keyword evidence="2" id="KW-1185">Reference proteome</keyword>
<sequence length="536" mass="59281">MLKILSLQDFEAPLFDELATASVTRDGTVFCTKDERVRESQSLSPHLREFPTVHIVPDMLAVRETSRTVGASDLFLPVQDSALKKVVNTWREKGVLEAIKTAAVEDPREITLPLHWLATRMVQLLEIIERGTFWSSVLPISGSGSVADVAATRDWETALIRCITWHPQCIRLAVATRDDRIRIFSAPSSNIGTAVLRHSAQKSVCCMSWRPNAGRELAAACQGGVLVWTVELGAASNSLSHAFMLKYRSHAPVTSVSWNPEGDLLVSCSLTDMNMIIWDVAKESGVPLRRVGGGGLCFTRWSSCGSRLLATTCRKIFRVWNTETGSPWKTERWTVPSGRVAAACFGPNLTLLFTSTEDPAMIFSLPLQEQIFNVKKAGSSDDNKVAVPLIDLSKVVFTCDEDDARIVVGGRVVSMDWDSTGRYLAIIFQDSPFVALFKTKIGSISRITEVKPLCFVKGFPGEVPSCIQFYQNYQKKLDFAVLTIAWSSGFIQNFPIMDDAKVDTQQDHCRSGVMSNTFTIADDLQTSLYSSFSLIQ</sequence>
<evidence type="ECO:0000313" key="2">
    <source>
        <dbReference type="Proteomes" id="UP001239111"/>
    </source>
</evidence>
<organism evidence="1 2">
    <name type="scientific">Eretmocerus hayati</name>
    <dbReference type="NCBI Taxonomy" id="131215"/>
    <lineage>
        <taxon>Eukaryota</taxon>
        <taxon>Metazoa</taxon>
        <taxon>Ecdysozoa</taxon>
        <taxon>Arthropoda</taxon>
        <taxon>Hexapoda</taxon>
        <taxon>Insecta</taxon>
        <taxon>Pterygota</taxon>
        <taxon>Neoptera</taxon>
        <taxon>Endopterygota</taxon>
        <taxon>Hymenoptera</taxon>
        <taxon>Apocrita</taxon>
        <taxon>Proctotrupomorpha</taxon>
        <taxon>Chalcidoidea</taxon>
        <taxon>Aphelinidae</taxon>
        <taxon>Aphelininae</taxon>
        <taxon>Eretmocerus</taxon>
    </lineage>
</organism>
<name>A0ACC2PSD0_9HYME</name>
<comment type="caution">
    <text evidence="1">The sequence shown here is derived from an EMBL/GenBank/DDBJ whole genome shotgun (WGS) entry which is preliminary data.</text>
</comment>